<evidence type="ECO:0000256" key="1">
    <source>
        <dbReference type="SAM" id="MobiDB-lite"/>
    </source>
</evidence>
<protein>
    <submittedName>
        <fullName evidence="2">Uncharacterized protein</fullName>
    </submittedName>
</protein>
<reference evidence="2" key="1">
    <citation type="submission" date="2019-10" db="EMBL/GenBank/DDBJ databases">
        <authorList>
            <consortium name="PulseNet: The National Subtyping Network for Foodborne Disease Surveillance"/>
            <person name="Tarr C.L."/>
            <person name="Trees E."/>
            <person name="Katz L.S."/>
            <person name="Carleton-Romer H.A."/>
            <person name="Stroika S."/>
            <person name="Kucerova Z."/>
            <person name="Roache K.F."/>
            <person name="Sabol A.L."/>
            <person name="Besser J."/>
            <person name="Gerner-Smidt P."/>
        </authorList>
    </citation>
    <scope>NUCLEOTIDE SEQUENCE</scope>
    <source>
        <strain evidence="2">PNUSAS104021</strain>
    </source>
</reference>
<gene>
    <name evidence="2" type="ORF">F8326_14200</name>
</gene>
<dbReference type="AlphaFoldDB" id="A0A5Z4DHV8"/>
<sequence>MFLPTFSSPVEDFSFQFVEVFHFVASPVAENLIKRNQISNTPFVKLHSYLEHRRLGSGKDQDESHEALPETQLQRPI</sequence>
<organism evidence="2">
    <name type="scientific">Salmonella enterica</name>
    <name type="common">Salmonella choleraesuis</name>
    <dbReference type="NCBI Taxonomy" id="28901"/>
    <lineage>
        <taxon>Bacteria</taxon>
        <taxon>Pseudomonadati</taxon>
        <taxon>Pseudomonadota</taxon>
        <taxon>Gammaproteobacteria</taxon>
        <taxon>Enterobacterales</taxon>
        <taxon>Enterobacteriaceae</taxon>
        <taxon>Salmonella</taxon>
    </lineage>
</organism>
<comment type="caution">
    <text evidence="2">The sequence shown here is derived from an EMBL/GenBank/DDBJ whole genome shotgun (WGS) entry which is preliminary data.</text>
</comment>
<feature type="compositionally biased region" description="Basic and acidic residues" evidence="1">
    <location>
        <begin position="55"/>
        <end position="68"/>
    </location>
</feature>
<proteinExistence type="predicted"/>
<evidence type="ECO:0000313" key="2">
    <source>
        <dbReference type="EMBL" id="ECZ7110777.1"/>
    </source>
</evidence>
<accession>A0A5Z4DHV8</accession>
<name>A0A5Z4DHV8_SALER</name>
<dbReference type="EMBL" id="AALHOE010000055">
    <property type="protein sequence ID" value="ECZ7110777.1"/>
    <property type="molecule type" value="Genomic_DNA"/>
</dbReference>
<feature type="region of interest" description="Disordered" evidence="1">
    <location>
        <begin position="55"/>
        <end position="77"/>
    </location>
</feature>